<keyword evidence="1" id="KW-0175">Coiled coil</keyword>
<feature type="coiled-coil region" evidence="1">
    <location>
        <begin position="334"/>
        <end position="368"/>
    </location>
</feature>
<keyword evidence="4" id="KW-1185">Reference proteome</keyword>
<feature type="compositionally biased region" description="Basic residues" evidence="2">
    <location>
        <begin position="75"/>
        <end position="85"/>
    </location>
</feature>
<evidence type="ECO:0000256" key="1">
    <source>
        <dbReference type="SAM" id="Coils"/>
    </source>
</evidence>
<gene>
    <name evidence="3" type="ORF">SLEP1_g29691</name>
</gene>
<sequence length="426" mass="47350">MILPDPPFQPSCTFSYKNWWRDYFHPRFLGVMDNISVLAPLPLTKKFEEKKVVKESEDLESAMVAQTSQPDLPRRAPKAQVKRKIATPADSTEENTPSKQRRTGVKPSAAKKLIKSASPSRSSSATEIETQPNKTEDVTLGPVATKAPFEDISTKGDESNSGSSRTKSGDGSSPATKSVAADVSMIDDDLENELLAQLDTLMDHPAKSGSTTNSKGKAVAEVDFHINLPTQEQISFAIMTLQELFDGDPSHFCKVPDQPAAFEATQILSRAPQLSSTKQKFWADFTTIYTHFSKRLRVLESKVAAAESVRISIADSTNTIFKKKEEFLAAKEAHVRQVKHLQELKEEISNLEAKLLELRNQVPLAEESEKSLAEQRNKLHVDMEAGLKSTTKIKDQLPSFTASADEVAEEIKNMREEWSTWQNNLC</sequence>
<dbReference type="Proteomes" id="UP001054252">
    <property type="component" value="Unassembled WGS sequence"/>
</dbReference>
<feature type="compositionally biased region" description="Polar residues" evidence="2">
    <location>
        <begin position="159"/>
        <end position="176"/>
    </location>
</feature>
<protein>
    <submittedName>
        <fullName evidence="3">Uncharacterized protein</fullName>
    </submittedName>
</protein>
<organism evidence="3 4">
    <name type="scientific">Rubroshorea leprosula</name>
    <dbReference type="NCBI Taxonomy" id="152421"/>
    <lineage>
        <taxon>Eukaryota</taxon>
        <taxon>Viridiplantae</taxon>
        <taxon>Streptophyta</taxon>
        <taxon>Embryophyta</taxon>
        <taxon>Tracheophyta</taxon>
        <taxon>Spermatophyta</taxon>
        <taxon>Magnoliopsida</taxon>
        <taxon>eudicotyledons</taxon>
        <taxon>Gunneridae</taxon>
        <taxon>Pentapetalae</taxon>
        <taxon>rosids</taxon>
        <taxon>malvids</taxon>
        <taxon>Malvales</taxon>
        <taxon>Dipterocarpaceae</taxon>
        <taxon>Rubroshorea</taxon>
    </lineage>
</organism>
<proteinExistence type="predicted"/>
<accession>A0AAV5K4R1</accession>
<evidence type="ECO:0000256" key="2">
    <source>
        <dbReference type="SAM" id="MobiDB-lite"/>
    </source>
</evidence>
<evidence type="ECO:0000313" key="3">
    <source>
        <dbReference type="EMBL" id="GKV19430.1"/>
    </source>
</evidence>
<comment type="caution">
    <text evidence="3">The sequence shown here is derived from an EMBL/GenBank/DDBJ whole genome shotgun (WGS) entry which is preliminary data.</text>
</comment>
<name>A0AAV5K4R1_9ROSI</name>
<dbReference type="AlphaFoldDB" id="A0AAV5K4R1"/>
<reference evidence="3 4" key="1">
    <citation type="journal article" date="2021" name="Commun. Biol.">
        <title>The genome of Shorea leprosula (Dipterocarpaceae) highlights the ecological relevance of drought in aseasonal tropical rainforests.</title>
        <authorList>
            <person name="Ng K.K.S."/>
            <person name="Kobayashi M.J."/>
            <person name="Fawcett J.A."/>
            <person name="Hatakeyama M."/>
            <person name="Paape T."/>
            <person name="Ng C.H."/>
            <person name="Ang C.C."/>
            <person name="Tnah L.H."/>
            <person name="Lee C.T."/>
            <person name="Nishiyama T."/>
            <person name="Sese J."/>
            <person name="O'Brien M.J."/>
            <person name="Copetti D."/>
            <person name="Mohd Noor M.I."/>
            <person name="Ong R.C."/>
            <person name="Putra M."/>
            <person name="Sireger I.Z."/>
            <person name="Indrioko S."/>
            <person name="Kosugi Y."/>
            <person name="Izuno A."/>
            <person name="Isagi Y."/>
            <person name="Lee S.L."/>
            <person name="Shimizu K.K."/>
        </authorList>
    </citation>
    <scope>NUCLEOTIDE SEQUENCE [LARGE SCALE GENOMIC DNA]</scope>
    <source>
        <strain evidence="3">214</strain>
    </source>
</reference>
<feature type="region of interest" description="Disordered" evidence="2">
    <location>
        <begin position="55"/>
        <end position="178"/>
    </location>
</feature>
<feature type="compositionally biased region" description="Basic and acidic residues" evidence="2">
    <location>
        <begin position="148"/>
        <end position="158"/>
    </location>
</feature>
<evidence type="ECO:0000313" key="4">
    <source>
        <dbReference type="Proteomes" id="UP001054252"/>
    </source>
</evidence>
<dbReference type="EMBL" id="BPVZ01000052">
    <property type="protein sequence ID" value="GKV19430.1"/>
    <property type="molecule type" value="Genomic_DNA"/>
</dbReference>
<feature type="compositionally biased region" description="Low complexity" evidence="2">
    <location>
        <begin position="116"/>
        <end position="125"/>
    </location>
</feature>